<evidence type="ECO:0000256" key="4">
    <source>
        <dbReference type="SAM" id="SignalP"/>
    </source>
</evidence>
<reference evidence="10 11" key="1">
    <citation type="submission" date="2017-05" db="EMBL/GenBank/DDBJ databases">
        <authorList>
            <person name="Varghese N."/>
            <person name="Submissions S."/>
        </authorList>
    </citation>
    <scope>NUCLEOTIDE SEQUENCE [LARGE SCALE GENOMIC DNA]</scope>
    <source>
        <strain evidence="10 11">DSM 21985</strain>
    </source>
</reference>
<dbReference type="Gene3D" id="3.20.20.80">
    <property type="entry name" value="Glycosidases"/>
    <property type="match status" value="1"/>
</dbReference>
<dbReference type="Pfam" id="PF18565">
    <property type="entry name" value="Glyco_hydro2_C5"/>
    <property type="match status" value="1"/>
</dbReference>
<dbReference type="InterPro" id="IPR036156">
    <property type="entry name" value="Beta-gal/glucu_dom_sf"/>
</dbReference>
<evidence type="ECO:0000256" key="3">
    <source>
        <dbReference type="ARBA" id="ARBA00023295"/>
    </source>
</evidence>
<feature type="domain" description="Beta-mannosidase-like galactose-binding" evidence="9">
    <location>
        <begin position="89"/>
        <end position="164"/>
    </location>
</feature>
<keyword evidence="11" id="KW-1185">Reference proteome</keyword>
<dbReference type="PANTHER" id="PTHR42732">
    <property type="entry name" value="BETA-GALACTOSIDASE"/>
    <property type="match status" value="1"/>
</dbReference>
<keyword evidence="4" id="KW-0732">Signal</keyword>
<dbReference type="Pfam" id="PF22666">
    <property type="entry name" value="Glyco_hydro_2_N2"/>
    <property type="match status" value="1"/>
</dbReference>
<evidence type="ECO:0000313" key="11">
    <source>
        <dbReference type="Proteomes" id="UP000317557"/>
    </source>
</evidence>
<dbReference type="SUPFAM" id="SSF49785">
    <property type="entry name" value="Galactose-binding domain-like"/>
    <property type="match status" value="1"/>
</dbReference>
<feature type="domain" description="Glycoside hydrolase family 2 catalytic" evidence="6">
    <location>
        <begin position="307"/>
        <end position="516"/>
    </location>
</feature>
<dbReference type="InterPro" id="IPR008979">
    <property type="entry name" value="Galactose-bd-like_sf"/>
</dbReference>
<feature type="chain" id="PRO_5022027952" evidence="4">
    <location>
        <begin position="24"/>
        <end position="820"/>
    </location>
</feature>
<evidence type="ECO:0000259" key="7">
    <source>
        <dbReference type="Pfam" id="PF16355"/>
    </source>
</evidence>
<keyword evidence="3" id="KW-0326">Glycosidase</keyword>
<dbReference type="InterPro" id="IPR023232">
    <property type="entry name" value="Glyco_hydro_2_AS"/>
</dbReference>
<dbReference type="InterPro" id="IPR013783">
    <property type="entry name" value="Ig-like_fold"/>
</dbReference>
<proteinExistence type="inferred from homology"/>
<dbReference type="InterPro" id="IPR054593">
    <property type="entry name" value="Beta-mannosidase-like_N2"/>
</dbReference>
<protein>
    <submittedName>
        <fullName evidence="10">Beta-galactosidase</fullName>
    </submittedName>
</protein>
<dbReference type="InterPro" id="IPR032311">
    <property type="entry name" value="DUF4982"/>
</dbReference>
<dbReference type="PANTHER" id="PTHR42732:SF1">
    <property type="entry name" value="BETA-MANNOSIDASE"/>
    <property type="match status" value="1"/>
</dbReference>
<dbReference type="GO" id="GO:0004553">
    <property type="term" value="F:hydrolase activity, hydrolyzing O-glycosyl compounds"/>
    <property type="evidence" value="ECO:0007669"/>
    <property type="project" value="InterPro"/>
</dbReference>
<dbReference type="RefSeq" id="WP_221930238.1">
    <property type="nucleotide sequence ID" value="NZ_FXTP01000003.1"/>
</dbReference>
<dbReference type="InterPro" id="IPR017853">
    <property type="entry name" value="GH"/>
</dbReference>
<evidence type="ECO:0000256" key="2">
    <source>
        <dbReference type="ARBA" id="ARBA00022801"/>
    </source>
</evidence>
<dbReference type="AlphaFoldDB" id="A0A521BSA7"/>
<gene>
    <name evidence="10" type="ORF">SAMN06265219_10336</name>
</gene>
<dbReference type="PRINTS" id="PR00132">
    <property type="entry name" value="GLHYDRLASE2"/>
</dbReference>
<evidence type="ECO:0000259" key="9">
    <source>
        <dbReference type="Pfam" id="PF22666"/>
    </source>
</evidence>
<dbReference type="Pfam" id="PF00703">
    <property type="entry name" value="Glyco_hydro_2"/>
    <property type="match status" value="1"/>
</dbReference>
<dbReference type="InterPro" id="IPR006103">
    <property type="entry name" value="Glyco_hydro_2_cat"/>
</dbReference>
<dbReference type="Gene3D" id="2.60.40.10">
    <property type="entry name" value="Immunoglobulins"/>
    <property type="match status" value="3"/>
</dbReference>
<accession>A0A521BSA7</accession>
<comment type="similarity">
    <text evidence="1">Belongs to the glycosyl hydrolase 2 family.</text>
</comment>
<sequence>MKVFSSFFLSIISSLFLFSGVMAFQQQSPDQNLRQVTTLQTGWTFAKSNHPQAKTLDFDDSDWEQVSVPHDWAISGPFIMDGDGSTAKLPWKGQGWYRRTLDIPADLGNKRVYLEFDGVMAFPKIYVNGELAGKWDYGYNSFYLDVTEHLSPGGENLLAVHADTRQHDSRWYPGAGIYRKVQMKIVNPVHVDIWGTYITTPIVKPNYADVRIRTTVENKTQNDADIKVEQIIYSPGGNEVGRGDITPTIKANSEAQPEVTITLTDPQRWDIDNPVLYTAKTLVYNGDELVDSYKTTFGVRTIRFTADNGFYLNDRRVQFKGVNLHHGHGPLGAAFHPRAMERQLQIMKDMGVNAIRTSHNTAAPELLELCDKMGLLFFNEVFDKYDEKAGITDTTDFDSFARRNIRNHVVRDRNHPSLFLWSVGNEIGDVQWNVDNGFQRLNTMVSYTRMYDPTRPVTLVNDQTEGARMRHFDYYDVHSWNYNRRYRIARQMEPNKAVIISESASTVSTRGFYEFPLPDEHTYFTKSLQVSSYDLNAPWWAEIADDDFMWQQQEPYIAGEFVWTGFDYLGEPTPYANNQVQDMGMTDREASRSSYFGIVDLVGIPKDRFYLYKSYWKPQETTIHILPHWNWEDADQDTIPVFVYTNGDCAELFLNGDSQGKQCKNPKSETSVERFRLMWDDVVYEPGELKAVAYKEGVKIGEEIKKTTGEATKLKLTPDRTAITADGMDLSYILVEAFDAEGNAHPLSDERVNISLEGPAQIAGVGNGNPQSFEPFQADYADLFYGKAMIILKSKHQAGKVTVNVSADGFEGDAAEIVVK</sequence>
<feature type="domain" description="Glycoside hydrolase family 2" evidence="8">
    <location>
        <begin position="714"/>
        <end position="813"/>
    </location>
</feature>
<dbReference type="InterPro" id="IPR051913">
    <property type="entry name" value="GH2_Domain-Containing"/>
</dbReference>
<dbReference type="InterPro" id="IPR006102">
    <property type="entry name" value="Ig-like_GH2"/>
</dbReference>
<evidence type="ECO:0000259" key="8">
    <source>
        <dbReference type="Pfam" id="PF18565"/>
    </source>
</evidence>
<evidence type="ECO:0000259" key="6">
    <source>
        <dbReference type="Pfam" id="PF02836"/>
    </source>
</evidence>
<evidence type="ECO:0000313" key="10">
    <source>
        <dbReference type="EMBL" id="SMO50013.1"/>
    </source>
</evidence>
<feature type="domain" description="DUF4982" evidence="7">
    <location>
        <begin position="638"/>
        <end position="700"/>
    </location>
</feature>
<dbReference type="SUPFAM" id="SSF51445">
    <property type="entry name" value="(Trans)glycosidases"/>
    <property type="match status" value="1"/>
</dbReference>
<feature type="signal peptide" evidence="4">
    <location>
        <begin position="1"/>
        <end position="23"/>
    </location>
</feature>
<organism evidence="10 11">
    <name type="scientific">Gracilimonas mengyeensis</name>
    <dbReference type="NCBI Taxonomy" id="1302730"/>
    <lineage>
        <taxon>Bacteria</taxon>
        <taxon>Pseudomonadati</taxon>
        <taxon>Balneolota</taxon>
        <taxon>Balneolia</taxon>
        <taxon>Balneolales</taxon>
        <taxon>Balneolaceae</taxon>
        <taxon>Gracilimonas</taxon>
    </lineage>
</organism>
<keyword evidence="2" id="KW-0378">Hydrolase</keyword>
<dbReference type="SUPFAM" id="SSF49303">
    <property type="entry name" value="beta-Galactosidase/glucuronidase domain"/>
    <property type="match status" value="1"/>
</dbReference>
<feature type="domain" description="Glycoside hydrolase family 2 immunoglobulin-like beta-sandwich" evidence="5">
    <location>
        <begin position="193"/>
        <end position="300"/>
    </location>
</feature>
<name>A0A521BSA7_9BACT</name>
<dbReference type="InterPro" id="IPR006101">
    <property type="entry name" value="Glyco_hydro_2"/>
</dbReference>
<dbReference type="Proteomes" id="UP000317557">
    <property type="component" value="Unassembled WGS sequence"/>
</dbReference>
<dbReference type="EMBL" id="FXTP01000003">
    <property type="protein sequence ID" value="SMO50013.1"/>
    <property type="molecule type" value="Genomic_DNA"/>
</dbReference>
<dbReference type="Gene3D" id="2.60.120.260">
    <property type="entry name" value="Galactose-binding domain-like"/>
    <property type="match status" value="1"/>
</dbReference>
<dbReference type="Pfam" id="PF16355">
    <property type="entry name" value="DUF4982"/>
    <property type="match status" value="1"/>
</dbReference>
<dbReference type="InterPro" id="IPR040605">
    <property type="entry name" value="Glyco_hydro2_dom5"/>
</dbReference>
<evidence type="ECO:0000259" key="5">
    <source>
        <dbReference type="Pfam" id="PF00703"/>
    </source>
</evidence>
<evidence type="ECO:0000256" key="1">
    <source>
        <dbReference type="ARBA" id="ARBA00007401"/>
    </source>
</evidence>
<dbReference type="GO" id="GO:0005975">
    <property type="term" value="P:carbohydrate metabolic process"/>
    <property type="evidence" value="ECO:0007669"/>
    <property type="project" value="InterPro"/>
</dbReference>
<dbReference type="Pfam" id="PF02836">
    <property type="entry name" value="Glyco_hydro_2_C"/>
    <property type="match status" value="1"/>
</dbReference>
<dbReference type="PROSITE" id="PS00608">
    <property type="entry name" value="GLYCOSYL_HYDROL_F2_2"/>
    <property type="match status" value="1"/>
</dbReference>